<evidence type="ECO:0000313" key="3">
    <source>
        <dbReference type="Proteomes" id="UP000521943"/>
    </source>
</evidence>
<feature type="compositionally biased region" description="Polar residues" evidence="1">
    <location>
        <begin position="122"/>
        <end position="131"/>
    </location>
</feature>
<keyword evidence="3" id="KW-1185">Reference proteome</keyword>
<dbReference type="Proteomes" id="UP000521943">
    <property type="component" value="Unassembled WGS sequence"/>
</dbReference>
<organism evidence="2 3">
    <name type="scientific">Ephemerocybe angulata</name>
    <dbReference type="NCBI Taxonomy" id="980116"/>
    <lineage>
        <taxon>Eukaryota</taxon>
        <taxon>Fungi</taxon>
        <taxon>Dikarya</taxon>
        <taxon>Basidiomycota</taxon>
        <taxon>Agaricomycotina</taxon>
        <taxon>Agaricomycetes</taxon>
        <taxon>Agaricomycetidae</taxon>
        <taxon>Agaricales</taxon>
        <taxon>Agaricineae</taxon>
        <taxon>Psathyrellaceae</taxon>
        <taxon>Ephemerocybe</taxon>
    </lineage>
</organism>
<dbReference type="EMBL" id="JACGCI010000020">
    <property type="protein sequence ID" value="KAF6757951.1"/>
    <property type="molecule type" value="Genomic_DNA"/>
</dbReference>
<accession>A0A8H6I5W7</accession>
<name>A0A8H6I5W7_9AGAR</name>
<comment type="caution">
    <text evidence="2">The sequence shown here is derived from an EMBL/GenBank/DDBJ whole genome shotgun (WGS) entry which is preliminary data.</text>
</comment>
<evidence type="ECO:0000313" key="2">
    <source>
        <dbReference type="EMBL" id="KAF6757951.1"/>
    </source>
</evidence>
<sequence length="361" mass="40661">MSEDIANDSQVFYQILNTVYREALDSGGIEEHHFYHVYDVVFGYLNSLPVHRTGGKQLSTAPQPTFSRPKCKAADESGGDDEFKPVLEVQRIPRLSPKNLRRRGDSPDLMARGPASEHLRSHSPNFESSGGTDAPSYIEFRDGIPEERMGFNADPSTIEKRKRSDSDTRSAISDEPDYQLADTSTDTDVSEIPIDEEKMKRTPDFALFLHTVSESSMYPVLAVECKPLLRQHCYPATTQALIPTVKASVYDFFTVNSPSGIITVDRAVFIIQDTIKQAFSQCECIFNEFEVERIKFIFTVGLSFYACDVTKADMEAKKIKSIPLPLKDDIHFLFAQPAPGDTMFTALNPKLMAIWDDIRKY</sequence>
<gene>
    <name evidence="2" type="ORF">DFP72DRAFT_1167810</name>
</gene>
<dbReference type="OrthoDB" id="10399281at2759"/>
<dbReference type="AlphaFoldDB" id="A0A8H6I5W7"/>
<proteinExistence type="predicted"/>
<feature type="compositionally biased region" description="Basic and acidic residues" evidence="1">
    <location>
        <begin position="139"/>
        <end position="149"/>
    </location>
</feature>
<protein>
    <submittedName>
        <fullName evidence="2">Uncharacterized protein</fullName>
    </submittedName>
</protein>
<feature type="region of interest" description="Disordered" evidence="1">
    <location>
        <begin position="55"/>
        <end position="188"/>
    </location>
</feature>
<feature type="compositionally biased region" description="Polar residues" evidence="1">
    <location>
        <begin position="56"/>
        <end position="66"/>
    </location>
</feature>
<feature type="compositionally biased region" description="Basic and acidic residues" evidence="1">
    <location>
        <begin position="157"/>
        <end position="168"/>
    </location>
</feature>
<evidence type="ECO:0000256" key="1">
    <source>
        <dbReference type="SAM" id="MobiDB-lite"/>
    </source>
</evidence>
<reference evidence="2 3" key="1">
    <citation type="submission" date="2020-07" db="EMBL/GenBank/DDBJ databases">
        <title>Comparative genomics of pyrophilous fungi reveals a link between fire events and developmental genes.</title>
        <authorList>
            <consortium name="DOE Joint Genome Institute"/>
            <person name="Steindorff A.S."/>
            <person name="Carver A."/>
            <person name="Calhoun S."/>
            <person name="Stillman K."/>
            <person name="Liu H."/>
            <person name="Lipzen A."/>
            <person name="Pangilinan J."/>
            <person name="Labutti K."/>
            <person name="Bruns T.D."/>
            <person name="Grigoriev I.V."/>
        </authorList>
    </citation>
    <scope>NUCLEOTIDE SEQUENCE [LARGE SCALE GENOMIC DNA]</scope>
    <source>
        <strain evidence="2 3">CBS 144469</strain>
    </source>
</reference>